<dbReference type="PANTHER" id="PTHR43179">
    <property type="entry name" value="RHAMNOSYLTRANSFERASE WBBL"/>
    <property type="match status" value="1"/>
</dbReference>
<dbReference type="Gene3D" id="3.90.550.10">
    <property type="entry name" value="Spore Coat Polysaccharide Biosynthesis Protein SpsA, Chain A"/>
    <property type="match status" value="1"/>
</dbReference>
<dbReference type="GO" id="GO:0016757">
    <property type="term" value="F:glycosyltransferase activity"/>
    <property type="evidence" value="ECO:0007669"/>
    <property type="project" value="UniProtKB-KW"/>
</dbReference>
<keyword evidence="2" id="KW-0328">Glycosyltransferase</keyword>
<evidence type="ECO:0000256" key="1">
    <source>
        <dbReference type="ARBA" id="ARBA00006739"/>
    </source>
</evidence>
<comment type="caution">
    <text evidence="5">The sequence shown here is derived from an EMBL/GenBank/DDBJ whole genome shotgun (WGS) entry which is preliminary data.</text>
</comment>
<dbReference type="OrthoDB" id="9771846at2"/>
<evidence type="ECO:0000256" key="2">
    <source>
        <dbReference type="ARBA" id="ARBA00022676"/>
    </source>
</evidence>
<evidence type="ECO:0000313" key="5">
    <source>
        <dbReference type="EMBL" id="PWG03444.1"/>
    </source>
</evidence>
<sequence length="305" mass="33997">MHVSICIVGFRNAPDLRECLEALAELDYPSFEVVICENGGPEAHAELQQTLPGVMPGGQPVTIILADGNLGYAGGVNACIRRSRTADAWWILNPDTRPDRESLRCLVDRFEEGDSDLVGGILLDEQGRVRSLGGRWRTWLARPETLEPRHVAGLEDHRQVEALLSYVSGASILVGRRFVDEVGMMREDYFLYCEEVEWALRGIKQGMRLGFAPDARVVHKQGTTTGAAVSVRQRPKLPIFLDERNKMLLTRDHYPGRLPIVAVALFAQILARFGRRGAWAQMAYALQGWSAGLMNRRGPPGWLQP</sequence>
<feature type="domain" description="Glycosyltransferase 2-like" evidence="4">
    <location>
        <begin position="4"/>
        <end position="145"/>
    </location>
</feature>
<proteinExistence type="inferred from homology"/>
<dbReference type="Proteomes" id="UP000245916">
    <property type="component" value="Unassembled WGS sequence"/>
</dbReference>
<comment type="similarity">
    <text evidence="1">Belongs to the glycosyltransferase 2 family.</text>
</comment>
<dbReference type="InterPro" id="IPR029044">
    <property type="entry name" value="Nucleotide-diphossugar_trans"/>
</dbReference>
<protein>
    <submittedName>
        <fullName evidence="5">Glycosyltransferase family 2 protein</fullName>
    </submittedName>
</protein>
<name>A0A2U2J557_9SPHN</name>
<keyword evidence="3 5" id="KW-0808">Transferase</keyword>
<evidence type="ECO:0000259" key="4">
    <source>
        <dbReference type="Pfam" id="PF00535"/>
    </source>
</evidence>
<dbReference type="Pfam" id="PF00535">
    <property type="entry name" value="Glycos_transf_2"/>
    <property type="match status" value="1"/>
</dbReference>
<dbReference type="InterPro" id="IPR001173">
    <property type="entry name" value="Glyco_trans_2-like"/>
</dbReference>
<dbReference type="EMBL" id="QFFF01000001">
    <property type="protein sequence ID" value="PWG03444.1"/>
    <property type="molecule type" value="Genomic_DNA"/>
</dbReference>
<gene>
    <name evidence="5" type="ORF">DF286_11610</name>
</gene>
<evidence type="ECO:0000256" key="3">
    <source>
        <dbReference type="ARBA" id="ARBA00022679"/>
    </source>
</evidence>
<reference evidence="5 6" key="1">
    <citation type="submission" date="2018-05" db="EMBL/GenBank/DDBJ databases">
        <title>Genome of Sphingosinicella humi QZX222.</title>
        <authorList>
            <person name="Qiao Z."/>
            <person name="Wang G."/>
        </authorList>
    </citation>
    <scope>NUCLEOTIDE SEQUENCE [LARGE SCALE GENOMIC DNA]</scope>
    <source>
        <strain evidence="5 6">QZX222</strain>
    </source>
</reference>
<keyword evidence="6" id="KW-1185">Reference proteome</keyword>
<dbReference type="SUPFAM" id="SSF53448">
    <property type="entry name" value="Nucleotide-diphospho-sugar transferases"/>
    <property type="match status" value="1"/>
</dbReference>
<dbReference type="RefSeq" id="WP_109271582.1">
    <property type="nucleotide sequence ID" value="NZ_QFFF01000001.1"/>
</dbReference>
<evidence type="ECO:0000313" key="6">
    <source>
        <dbReference type="Proteomes" id="UP000245916"/>
    </source>
</evidence>
<dbReference type="AlphaFoldDB" id="A0A2U2J557"/>
<dbReference type="PANTHER" id="PTHR43179:SF12">
    <property type="entry name" value="GALACTOFURANOSYLTRANSFERASE GLFT2"/>
    <property type="match status" value="1"/>
</dbReference>
<accession>A0A2U2J557</accession>
<organism evidence="5 6">
    <name type="scientific">Allosphingosinicella humi</name>
    <dbReference type="NCBI Taxonomy" id="2068657"/>
    <lineage>
        <taxon>Bacteria</taxon>
        <taxon>Pseudomonadati</taxon>
        <taxon>Pseudomonadota</taxon>
        <taxon>Alphaproteobacteria</taxon>
        <taxon>Sphingomonadales</taxon>
        <taxon>Sphingomonadaceae</taxon>
        <taxon>Allosphingosinicella</taxon>
    </lineage>
</organism>